<dbReference type="HOGENOM" id="CLU_055322_2_2_11"/>
<dbReference type="InterPro" id="IPR005025">
    <property type="entry name" value="FMN_Rdtase-like_dom"/>
</dbReference>
<dbReference type="Pfam" id="PF03358">
    <property type="entry name" value="FMN_red"/>
    <property type="match status" value="1"/>
</dbReference>
<dbReference type="SUPFAM" id="SSF52218">
    <property type="entry name" value="Flavoproteins"/>
    <property type="match status" value="1"/>
</dbReference>
<evidence type="ECO:0000313" key="2">
    <source>
        <dbReference type="EMBL" id="AGS33529.1"/>
    </source>
</evidence>
<organism evidence="2 3">
    <name type="scientific">Corynebacterium maris DSM 45190</name>
    <dbReference type="NCBI Taxonomy" id="1224163"/>
    <lineage>
        <taxon>Bacteria</taxon>
        <taxon>Bacillati</taxon>
        <taxon>Actinomycetota</taxon>
        <taxon>Actinomycetes</taxon>
        <taxon>Mycobacteriales</taxon>
        <taxon>Corynebacteriaceae</taxon>
        <taxon>Corynebacterium</taxon>
    </lineage>
</organism>
<dbReference type="AlphaFoldDB" id="S5SR30"/>
<evidence type="ECO:0000313" key="3">
    <source>
        <dbReference type="Proteomes" id="UP000015388"/>
    </source>
</evidence>
<accession>S5SR30</accession>
<dbReference type="GO" id="GO:0010181">
    <property type="term" value="F:FMN binding"/>
    <property type="evidence" value="ECO:0007669"/>
    <property type="project" value="TreeGrafter"/>
</dbReference>
<dbReference type="InterPro" id="IPR050712">
    <property type="entry name" value="NAD(P)H-dep_reductase"/>
</dbReference>
<dbReference type="Gene3D" id="3.40.50.360">
    <property type="match status" value="1"/>
</dbReference>
<protein>
    <recommendedName>
        <fullName evidence="1">NADPH-dependent FMN reductase-like domain-containing protein</fullName>
    </recommendedName>
</protein>
<proteinExistence type="predicted"/>
<dbReference type="PANTHER" id="PTHR30543">
    <property type="entry name" value="CHROMATE REDUCTASE"/>
    <property type="match status" value="1"/>
</dbReference>
<name>S5SR30_9CORY</name>
<dbReference type="InterPro" id="IPR029039">
    <property type="entry name" value="Flavoprotein-like_sf"/>
</dbReference>
<dbReference type="EMBL" id="CP003924">
    <property type="protein sequence ID" value="AGS33529.1"/>
    <property type="molecule type" value="Genomic_DNA"/>
</dbReference>
<dbReference type="PATRIC" id="fig|1224163.3.peg.45"/>
<dbReference type="KEGG" id="cmd:B841_00230"/>
<gene>
    <name evidence="2" type="ORF">B841_00230</name>
</gene>
<dbReference type="Proteomes" id="UP000015388">
    <property type="component" value="Chromosome"/>
</dbReference>
<dbReference type="eggNOG" id="COG0431">
    <property type="taxonomic scope" value="Bacteria"/>
</dbReference>
<dbReference type="PANTHER" id="PTHR30543:SF21">
    <property type="entry name" value="NAD(P)H-DEPENDENT FMN REDUCTASE LOT6"/>
    <property type="match status" value="1"/>
</dbReference>
<reference evidence="2 3" key="1">
    <citation type="submission" date="2012-11" db="EMBL/GenBank/DDBJ databases">
        <title>The complete genome sequence of Corynebacterium maris Coryn-1 (=DSM 45190).</title>
        <authorList>
            <person name="Schaffert L."/>
            <person name="Albersmeier A."/>
            <person name="Kalinowski J."/>
            <person name="Ruckert C."/>
        </authorList>
    </citation>
    <scope>NUCLEOTIDE SEQUENCE [LARGE SCALE GENOMIC DNA]</scope>
    <source>
        <strain evidence="3">Coryn-1</strain>
    </source>
</reference>
<feature type="domain" description="NADPH-dependent FMN reductase-like" evidence="1">
    <location>
        <begin position="6"/>
        <end position="149"/>
    </location>
</feature>
<keyword evidence="3" id="KW-1185">Reference proteome</keyword>
<dbReference type="GO" id="GO:0005829">
    <property type="term" value="C:cytosol"/>
    <property type="evidence" value="ECO:0007669"/>
    <property type="project" value="TreeGrafter"/>
</dbReference>
<sequence>METTMTRIAIVVGSTRPNRVGRSVADWVHDNAQQHEGADFELVDLADYDLPLLDEPMPPAMGQYQNDHTKAWAEKIASYDGFIFVTPEYNHSVPGALKNAVDYLYAEWNNKAIGFVSYGSAGGTRAVEAWRLIAAELQMADVRAQVFLTFGDDFEDMSTFAPTDGATGALGDVFGQVVAWAEALKTLRA</sequence>
<evidence type="ECO:0000259" key="1">
    <source>
        <dbReference type="Pfam" id="PF03358"/>
    </source>
</evidence>
<dbReference type="GO" id="GO:0016491">
    <property type="term" value="F:oxidoreductase activity"/>
    <property type="evidence" value="ECO:0007669"/>
    <property type="project" value="InterPro"/>
</dbReference>